<dbReference type="Pfam" id="PF05119">
    <property type="entry name" value="Terminase_4"/>
    <property type="match status" value="1"/>
</dbReference>
<name>A0A9X2PGZ9_9HYPH</name>
<proteinExistence type="predicted"/>
<comment type="caution">
    <text evidence="2">The sequence shown here is derived from an EMBL/GenBank/DDBJ whole genome shotgun (WGS) entry which is preliminary data.</text>
</comment>
<dbReference type="NCBIfam" id="TIGR01558">
    <property type="entry name" value="sm_term_P27"/>
    <property type="match status" value="1"/>
</dbReference>
<gene>
    <name evidence="2" type="ORF">NVS89_04455</name>
</gene>
<dbReference type="EMBL" id="JANTHZ010000001">
    <property type="protein sequence ID" value="MCS0494338.1"/>
    <property type="molecule type" value="Genomic_DNA"/>
</dbReference>
<dbReference type="AlphaFoldDB" id="A0A9X2PGZ9"/>
<reference evidence="2" key="1">
    <citation type="submission" date="2022-08" db="EMBL/GenBank/DDBJ databases">
        <authorList>
            <person name="Li F."/>
        </authorList>
    </citation>
    <scope>NUCLEOTIDE SEQUENCE</scope>
    <source>
        <strain evidence="2">MQZ15Z-1</strain>
    </source>
</reference>
<keyword evidence="3" id="KW-1185">Reference proteome</keyword>
<dbReference type="RefSeq" id="WP_258731281.1">
    <property type="nucleotide sequence ID" value="NZ_JANTHZ010000001.1"/>
</dbReference>
<protein>
    <submittedName>
        <fullName evidence="2">Phage terminase small subunit P27 family</fullName>
    </submittedName>
</protein>
<feature type="region of interest" description="Disordered" evidence="1">
    <location>
        <begin position="121"/>
        <end position="145"/>
    </location>
</feature>
<organism evidence="2 3">
    <name type="scientific">Ancylobacter mangrovi</name>
    <dbReference type="NCBI Taxonomy" id="2972472"/>
    <lineage>
        <taxon>Bacteria</taxon>
        <taxon>Pseudomonadati</taxon>
        <taxon>Pseudomonadota</taxon>
        <taxon>Alphaproteobacteria</taxon>
        <taxon>Hyphomicrobiales</taxon>
        <taxon>Xanthobacteraceae</taxon>
        <taxon>Ancylobacter</taxon>
    </lineage>
</organism>
<dbReference type="InterPro" id="IPR006448">
    <property type="entry name" value="Phage_term_ssu_P27"/>
</dbReference>
<evidence type="ECO:0000256" key="1">
    <source>
        <dbReference type="SAM" id="MobiDB-lite"/>
    </source>
</evidence>
<accession>A0A9X2PGZ9</accession>
<sequence>MGVLIPMRGAKPFAIVSGSSPVREPLDPPEWLSSDARDEWNRVAPILIEERRTLTVTDIASLANYCVAVGRAAEAERIIARDGMIVTTKTGPKKHPAVAISSDAMTQARLLAGELGLTPVSRSRPSVRSEGGGDHGPGLFDMDFG</sequence>
<evidence type="ECO:0000313" key="2">
    <source>
        <dbReference type="EMBL" id="MCS0494338.1"/>
    </source>
</evidence>
<evidence type="ECO:0000313" key="3">
    <source>
        <dbReference type="Proteomes" id="UP001151088"/>
    </source>
</evidence>
<dbReference type="Proteomes" id="UP001151088">
    <property type="component" value="Unassembled WGS sequence"/>
</dbReference>